<gene>
    <name evidence="1" type="ORF">CAL13_15735</name>
</gene>
<evidence type="ECO:0000313" key="1">
    <source>
        <dbReference type="EMBL" id="ARP87494.1"/>
    </source>
</evidence>
<proteinExistence type="predicted"/>
<organism evidence="1 2">
    <name type="scientific">Bordetella genomosp. 9</name>
    <dbReference type="NCBI Taxonomy" id="1416803"/>
    <lineage>
        <taxon>Bacteria</taxon>
        <taxon>Pseudomonadati</taxon>
        <taxon>Pseudomonadota</taxon>
        <taxon>Betaproteobacteria</taxon>
        <taxon>Burkholderiales</taxon>
        <taxon>Alcaligenaceae</taxon>
        <taxon>Bordetella</taxon>
    </lineage>
</organism>
<keyword evidence="2" id="KW-1185">Reference proteome</keyword>
<dbReference type="RefSeq" id="WP_086072894.1">
    <property type="nucleotide sequence ID" value="NZ_CP021109.1"/>
</dbReference>
<dbReference type="Proteomes" id="UP000194139">
    <property type="component" value="Chromosome"/>
</dbReference>
<dbReference type="EMBL" id="CP021109">
    <property type="protein sequence ID" value="ARP87494.1"/>
    <property type="molecule type" value="Genomic_DNA"/>
</dbReference>
<dbReference type="AlphaFoldDB" id="A0A1W6Z2U1"/>
<protein>
    <submittedName>
        <fullName evidence="1">Uncharacterized protein</fullName>
    </submittedName>
</protein>
<sequence>MNWTEGVSIDGYRVQCKVIARGGDYRVRVTTRKRGAGLGERVVVAPSPLVFETQEEAERHARYLMMAVKGVEPSGKPQYTVL</sequence>
<evidence type="ECO:0000313" key="2">
    <source>
        <dbReference type="Proteomes" id="UP000194139"/>
    </source>
</evidence>
<accession>A0A1W6Z2U1</accession>
<name>A0A1W6Z2U1_9BORD</name>
<reference evidence="1 2" key="1">
    <citation type="submission" date="2017-05" db="EMBL/GenBank/DDBJ databases">
        <title>Complete and WGS of Bordetella genogroups.</title>
        <authorList>
            <person name="Spilker T."/>
            <person name="LiPuma J."/>
        </authorList>
    </citation>
    <scope>NUCLEOTIDE SEQUENCE [LARGE SCALE GENOMIC DNA]</scope>
    <source>
        <strain evidence="1 2">AU17164</strain>
    </source>
</reference>